<evidence type="ECO:0000313" key="1">
    <source>
        <dbReference type="EMBL" id="BBN99704.1"/>
    </source>
</evidence>
<proteinExistence type="predicted"/>
<dbReference type="Proteomes" id="UP000326951">
    <property type="component" value="Chromosome"/>
</dbReference>
<dbReference type="EMBL" id="AP021853">
    <property type="protein sequence ID" value="BBN99704.1"/>
    <property type="molecule type" value="Genomic_DNA"/>
</dbReference>
<dbReference type="RefSeq" id="WP_164875498.1">
    <property type="nucleotide sequence ID" value="NZ_AP021853.1"/>
</dbReference>
<reference evidence="1 2" key="1">
    <citation type="submission" date="2019-09" db="EMBL/GenBank/DDBJ databases">
        <title>Complete genome sequence of Sporolactobacillus terrae 70-3.</title>
        <authorList>
            <person name="Tanaka N."/>
            <person name="Shiwa Y."/>
            <person name="Fujita N."/>
            <person name="Tanasupawat S."/>
        </authorList>
    </citation>
    <scope>NUCLEOTIDE SEQUENCE [LARGE SCALE GENOMIC DNA]</scope>
    <source>
        <strain evidence="1 2">70-3</strain>
    </source>
</reference>
<organism evidence="1 2">
    <name type="scientific">Sporolactobacillus terrae</name>
    <dbReference type="NCBI Taxonomy" id="269673"/>
    <lineage>
        <taxon>Bacteria</taxon>
        <taxon>Bacillati</taxon>
        <taxon>Bacillota</taxon>
        <taxon>Bacilli</taxon>
        <taxon>Bacillales</taxon>
        <taxon>Sporolactobacillaceae</taxon>
        <taxon>Sporolactobacillus</taxon>
    </lineage>
</organism>
<sequence>MATNGKPGKGRHGAVRNRIQYYNPKTKQWIKADRGSNTFLNVKNDGTSFKGVTKK</sequence>
<accession>A0A5K7X153</accession>
<dbReference type="AlphaFoldDB" id="A0A5K7X153"/>
<name>A0A5K7X153_9BACL</name>
<evidence type="ECO:0000313" key="2">
    <source>
        <dbReference type="Proteomes" id="UP000326951"/>
    </source>
</evidence>
<protein>
    <submittedName>
        <fullName evidence="1">Uncharacterized protein</fullName>
    </submittedName>
</protein>
<gene>
    <name evidence="1" type="ORF">St703_24090</name>
</gene>